<dbReference type="Proteomes" id="UP000815260">
    <property type="component" value="Chromosome 4B"/>
</dbReference>
<accession>A0A9R1KE00</accession>
<reference evidence="2" key="2">
    <citation type="submission" date="2020-03" db="EMBL/GenBank/DDBJ databases">
        <title>The second near-complete assembly of the hexaploid bread wheat (Triticum aestivum) genome.</title>
        <authorList>
            <person name="Zimin A.V."/>
            <person name="Puiu D."/>
            <person name="Shumante A."/>
            <person name="Alonge M."/>
            <person name="Salzberg S.L."/>
        </authorList>
    </citation>
    <scope>NUCLEOTIDE SEQUENCE</scope>
    <source>
        <tissue evidence="2">Leaf</tissue>
    </source>
</reference>
<evidence type="ECO:0000313" key="2">
    <source>
        <dbReference type="EMBL" id="KAF7050619.1"/>
    </source>
</evidence>
<comment type="caution">
    <text evidence="2">The sequence shown here is derived from an EMBL/GenBank/DDBJ whole genome shotgun (WGS) entry which is preliminary data.</text>
</comment>
<feature type="non-terminal residue" evidence="2">
    <location>
        <position position="1"/>
    </location>
</feature>
<dbReference type="EMBL" id="CM022221">
    <property type="protein sequence ID" value="KAF7050619.1"/>
    <property type="molecule type" value="Genomic_DNA"/>
</dbReference>
<feature type="compositionally biased region" description="Polar residues" evidence="1">
    <location>
        <begin position="49"/>
        <end position="60"/>
    </location>
</feature>
<sequence>GRGVPGSLSQAGASGRRHCPEVSDQNFADDNEAEVGAESSKACKKRRLSSSSTYFTQTIQ</sequence>
<dbReference type="OrthoDB" id="1923282at2759"/>
<evidence type="ECO:0000256" key="1">
    <source>
        <dbReference type="SAM" id="MobiDB-lite"/>
    </source>
</evidence>
<name>A0A9R1KE00_WHEAT</name>
<feature type="region of interest" description="Disordered" evidence="1">
    <location>
        <begin position="1"/>
        <end position="60"/>
    </location>
</feature>
<proteinExistence type="predicted"/>
<organism evidence="2">
    <name type="scientific">Triticum aestivum</name>
    <name type="common">Wheat</name>
    <dbReference type="NCBI Taxonomy" id="4565"/>
    <lineage>
        <taxon>Eukaryota</taxon>
        <taxon>Viridiplantae</taxon>
        <taxon>Streptophyta</taxon>
        <taxon>Embryophyta</taxon>
        <taxon>Tracheophyta</taxon>
        <taxon>Spermatophyta</taxon>
        <taxon>Magnoliopsida</taxon>
        <taxon>Liliopsida</taxon>
        <taxon>Poales</taxon>
        <taxon>Poaceae</taxon>
        <taxon>BOP clade</taxon>
        <taxon>Pooideae</taxon>
        <taxon>Triticodae</taxon>
        <taxon>Triticeae</taxon>
        <taxon>Triticinae</taxon>
        <taxon>Triticum</taxon>
    </lineage>
</organism>
<protein>
    <submittedName>
        <fullName evidence="2">Uncharacterized protein</fullName>
    </submittedName>
</protein>
<reference evidence="2" key="1">
    <citation type="journal article" date="2017" name="Gigascience">
        <title>The first near-complete assembly of the hexaploid bread wheat genome, Triticum aestivum.</title>
        <authorList>
            <person name="Zimin A.V."/>
            <person name="Puiu D."/>
            <person name="Hall R."/>
            <person name="Kingan S."/>
            <person name="Clavijo B.J."/>
            <person name="Salzberg S.L."/>
        </authorList>
    </citation>
    <scope>NUCLEOTIDE SEQUENCE</scope>
    <source>
        <tissue evidence="2">Leaf</tissue>
    </source>
</reference>
<gene>
    <name evidence="2" type="ORF">CFC21_058954</name>
</gene>
<dbReference type="AlphaFoldDB" id="A0A9R1KE00"/>